<organism evidence="3 4">
    <name type="scientific">Ditylenchus dipsaci</name>
    <dbReference type="NCBI Taxonomy" id="166011"/>
    <lineage>
        <taxon>Eukaryota</taxon>
        <taxon>Metazoa</taxon>
        <taxon>Ecdysozoa</taxon>
        <taxon>Nematoda</taxon>
        <taxon>Chromadorea</taxon>
        <taxon>Rhabditida</taxon>
        <taxon>Tylenchina</taxon>
        <taxon>Tylenchomorpha</taxon>
        <taxon>Sphaerularioidea</taxon>
        <taxon>Anguinidae</taxon>
        <taxon>Anguininae</taxon>
        <taxon>Ditylenchus</taxon>
    </lineage>
</organism>
<keyword evidence="3" id="KW-1185">Reference proteome</keyword>
<dbReference type="InterPro" id="IPR009060">
    <property type="entry name" value="UBA-like_sf"/>
</dbReference>
<dbReference type="Pfam" id="PF00627">
    <property type="entry name" value="UBA"/>
    <property type="match status" value="1"/>
</dbReference>
<dbReference type="InterPro" id="IPR015940">
    <property type="entry name" value="UBA"/>
</dbReference>
<evidence type="ECO:0000256" key="1">
    <source>
        <dbReference type="SAM" id="MobiDB-lite"/>
    </source>
</evidence>
<feature type="compositionally biased region" description="Polar residues" evidence="1">
    <location>
        <begin position="833"/>
        <end position="853"/>
    </location>
</feature>
<dbReference type="InterPro" id="IPR010309">
    <property type="entry name" value="E3_Ub_ligase_DUF908"/>
</dbReference>
<feature type="region of interest" description="Disordered" evidence="1">
    <location>
        <begin position="818"/>
        <end position="853"/>
    </location>
</feature>
<feature type="compositionally biased region" description="Low complexity" evidence="1">
    <location>
        <begin position="1182"/>
        <end position="1196"/>
    </location>
</feature>
<accession>A0A915E638</accession>
<feature type="region of interest" description="Disordered" evidence="1">
    <location>
        <begin position="1172"/>
        <end position="1207"/>
    </location>
</feature>
<feature type="region of interest" description="Disordered" evidence="1">
    <location>
        <begin position="584"/>
        <end position="614"/>
    </location>
</feature>
<dbReference type="Pfam" id="PF06025">
    <property type="entry name" value="DUF913"/>
    <property type="match status" value="1"/>
</dbReference>
<dbReference type="SUPFAM" id="SSF46934">
    <property type="entry name" value="UBA-like"/>
    <property type="match status" value="1"/>
</dbReference>
<dbReference type="WBParaSite" id="jg3229.2">
    <property type="protein sequence ID" value="jg3229.2"/>
    <property type="gene ID" value="jg3229"/>
</dbReference>
<sequence>MGRWVDVLNDCDDVLEAATKLDGESGTMAIDHNEQMNRPVISVLRFTSLLFENSFSRSVYSSMDHLLKLLDCRNMLIVVQTLRLLLVISKSSRYITQHVQHINKRLLYMKLTANTESWTGKLRNVKMSECCTENFNNMDMSSISFRANHVIGESRAELHKRLNDTANEVEESERILAVTKLRLAHNFVDINSRFLCVMSRLISISVLFYSRCLLDEWRINCLINDDLIEQICALLQLDVAPAYNTALDGVKTEAMKTLASIVFLRNLGKYNCSLVRTCVEKLKSGAIEANSEFSVGFVTALFSLVYHIAGFDYGGESLISCSMIGALLGVVKFCSFPDSQISFVTRAVRIIDILTGIDVTEFNTNDGMSAIVDRFSHEVEVCKKQIASTFSERAVVDTNYATQVRRIMEGDLPTAIVHIVENPQYYGSSLLHCAIHLTTSFIYQEPAQLTFLQDKGLTDALLQSLFNEKFPISRDIVTGLPNICSALCLNERGLKAFNERNPLERIFRIIFSTKFVSSLRKRKTEILEAATTLGTAFDELLRHQPTLRKDLMNAFVKILDDILAIGSTEGKKCTISWNIGKAGSAEEDQTRKTDSANKTGQDANMISEPSSEGSEKIDTAVGEQSIFQICYEQDGTTFLPLGDYAGIIGSLLEAVLTNRAAQENSLLILECDIPRKLVKILTFGRPYPAILQSSYLQNLANIIRHLLSQSNKVDAFEVLVSNVSEQLKSYERCKTPEDILSRDRMHLLTRMSSLVFVVSNFMKTSLTNVHDTRSLLLNYFASNESGQAFIHQLFEAYRDLNHDLLYLNSQTTSTSTIAAIPGPSNIPDDKPSAETSTANSEVPMETNESAVPSATTKAVKKGSEHSSLERSIHSIVSRSHKQIGEVIIYMGKTFCNSITRVRRGFDSSVVKDSHKVAEMLFGGVVQLLKLDVQVSGNWSGIYICHSLSILKSCYSMNTKLGYFLVENASKEEFSVGVLAWLSIVQRLVCATNILSKSKNELRSQVEGFEAKKYLSVCQNDAIKILGQFFKAAISTKKDSAKEEDCKLLDKIIGAIQVLVRGVVYVHELEKKHNAEPELEVLIHELDTEKVQRLVEMGFSQSDAVDALLQHTSVPEAAEYLIAMGEGSSRRSASGFPPAAALEERPVVDLQEALESLEPIDAEPMGEMVESAEVSPAPVVGNAASTESTQEASSQTAGEQDEQMETDQLAADLQKPCTSTAKLEELISRKPSMEKDQMLMFSISELLAVFINDPVAIDWVQDVLIKRLIEDLEKLVTQFSEESNAELSTRFASLLHLFCLLWQNFDNIKRQHKLDSKLIPPLLLCIDMYEKEKRVDLRQQLFTSSVEHVQWVYWVSDERYGTHNEWPTIQLSVLLFSTRRSERVAPALKLR</sequence>
<dbReference type="Pfam" id="PF06012">
    <property type="entry name" value="DUF908"/>
    <property type="match status" value="1"/>
</dbReference>
<evidence type="ECO:0000313" key="4">
    <source>
        <dbReference type="WBParaSite" id="jg3229.2"/>
    </source>
</evidence>
<dbReference type="Gene3D" id="1.10.8.10">
    <property type="entry name" value="DNA helicase RuvA subunit, C-terminal domain"/>
    <property type="match status" value="1"/>
</dbReference>
<name>A0A915E638_9BILA</name>
<proteinExistence type="predicted"/>
<dbReference type="InterPro" id="IPR010314">
    <property type="entry name" value="E3_Ub_ligase_DUF913"/>
</dbReference>
<reference evidence="4" key="1">
    <citation type="submission" date="2022-11" db="UniProtKB">
        <authorList>
            <consortium name="WormBaseParasite"/>
        </authorList>
    </citation>
    <scope>IDENTIFICATION</scope>
</reference>
<protein>
    <submittedName>
        <fullName evidence="4">UBA domain-containing protein</fullName>
    </submittedName>
</protein>
<feature type="compositionally biased region" description="Polar residues" evidence="1">
    <location>
        <begin position="596"/>
        <end position="612"/>
    </location>
</feature>
<feature type="domain" description="UBA" evidence="2">
    <location>
        <begin position="1084"/>
        <end position="1124"/>
    </location>
</feature>
<dbReference type="Proteomes" id="UP000887574">
    <property type="component" value="Unplaced"/>
</dbReference>
<evidence type="ECO:0000259" key="2">
    <source>
        <dbReference type="PROSITE" id="PS50030"/>
    </source>
</evidence>
<evidence type="ECO:0000313" key="3">
    <source>
        <dbReference type="Proteomes" id="UP000887574"/>
    </source>
</evidence>
<dbReference type="PROSITE" id="PS50030">
    <property type="entry name" value="UBA"/>
    <property type="match status" value="1"/>
</dbReference>